<feature type="compositionally biased region" description="Polar residues" evidence="1">
    <location>
        <begin position="372"/>
        <end position="384"/>
    </location>
</feature>
<feature type="region of interest" description="Disordered" evidence="1">
    <location>
        <begin position="333"/>
        <end position="413"/>
    </location>
</feature>
<organism evidence="2 3">
    <name type="scientific">Drosophila albomicans</name>
    <name type="common">Fruit fly</name>
    <dbReference type="NCBI Taxonomy" id="7291"/>
    <lineage>
        <taxon>Eukaryota</taxon>
        <taxon>Metazoa</taxon>
        <taxon>Ecdysozoa</taxon>
        <taxon>Arthropoda</taxon>
        <taxon>Hexapoda</taxon>
        <taxon>Insecta</taxon>
        <taxon>Pterygota</taxon>
        <taxon>Neoptera</taxon>
        <taxon>Endopterygota</taxon>
        <taxon>Diptera</taxon>
        <taxon>Brachycera</taxon>
        <taxon>Muscomorpha</taxon>
        <taxon>Ephydroidea</taxon>
        <taxon>Drosophilidae</taxon>
        <taxon>Drosophila</taxon>
    </lineage>
</organism>
<gene>
    <name evidence="3" type="primary">LOC117577904</name>
</gene>
<dbReference type="Proteomes" id="UP000515160">
    <property type="component" value="Chromosome X"/>
</dbReference>
<accession>A0A6P8XQA5</accession>
<evidence type="ECO:0000256" key="1">
    <source>
        <dbReference type="SAM" id="MobiDB-lite"/>
    </source>
</evidence>
<dbReference type="AlphaFoldDB" id="A0A6P8XQA5"/>
<dbReference type="OrthoDB" id="7934455at2759"/>
<protein>
    <submittedName>
        <fullName evidence="3">Telomere-binding protein cav isoform X1</fullName>
    </submittedName>
</protein>
<dbReference type="RefSeq" id="XP_034118791.1">
    <property type="nucleotide sequence ID" value="XM_034262900.2"/>
</dbReference>
<reference evidence="3" key="1">
    <citation type="submission" date="2025-08" db="UniProtKB">
        <authorList>
            <consortium name="RefSeq"/>
        </authorList>
    </citation>
    <scope>IDENTIFICATION</scope>
    <source>
        <strain evidence="3">15112-1751.03</strain>
        <tissue evidence="3">Whole Adult</tissue>
    </source>
</reference>
<proteinExistence type="predicted"/>
<name>A0A6P8XQA5_DROAB</name>
<evidence type="ECO:0000313" key="2">
    <source>
        <dbReference type="Proteomes" id="UP000515160"/>
    </source>
</evidence>
<dbReference type="CTD" id="57146"/>
<feature type="compositionally biased region" description="Basic and acidic residues" evidence="1">
    <location>
        <begin position="340"/>
        <end position="357"/>
    </location>
</feature>
<sequence length="413" mass="46386">MSRCLSHALVKYQKDLDLGIKELTKEWDESDSELAQRLIQPDRVSSEDLSRQYSPEDVRQLCLRTKVRVDMTLFNCLWDAKKRFDKKERLKNRSEVFINKMYIKAVAKKMVIPYEPKEIEKSVHIRRCILKKRNNLRLDRWNNLPTQESSTSLSIEEISEDQEPSLMLAQIPNGLPSNPNGTTNLHLDRSNNLPIQASLPIQEISEDQEPSLMLAQIPNELASNPNGSTNLHLDRSNNLQTQASLPIQEISEDQEPSLMLAQIPNGLASSPDGSRVASDNTINYPVADISSGPISSEPQLWHFGNTESEVLQLPTIAVNEDVNMSKNAGAKNAKLAINNESKDAQKSKEESSEKSGVDWENAAMAIDPESMTIDSDMQTPQTESEPMAEDYSIFNTQVPCTSTQSTQNTDDFL</sequence>
<keyword evidence="2" id="KW-1185">Reference proteome</keyword>
<dbReference type="GeneID" id="117577904"/>
<feature type="compositionally biased region" description="Polar residues" evidence="1">
    <location>
        <begin position="393"/>
        <end position="413"/>
    </location>
</feature>
<evidence type="ECO:0000313" key="3">
    <source>
        <dbReference type="RefSeq" id="XP_034118791.1"/>
    </source>
</evidence>